<sequence>MITFWIPIQIKQEPVWQQNPVSSASASTDISEYLSRIPTQELPLHLHHFLKFNAETIKRESQVENSPLNGAIISYDYSGQQQQQQQQQVDGNQVQQQQEAHSQDASVGTDIQGDIPAAGEGTEKTKKKRRYKKKPPKPKRPKPGQVHIATALDGTISFLLPGMSSFICDICGAGLKRKEHLERHKLGHNPDRPYICSVCMKGFKRKEHLNLHFVIHSGEKTEICGECGKGFYRKDHLRKHAKSHAMKRMKEELSAQASAAAAAAAASAASSGSITSSIESIVPAVSITAIPTSVLDQIHNHPMRVGTRKSRRGGNVHDSNIRFKSRNFGHQYHNHSCKYQQATTQLYLLKFNSPNLWPPQRRRVQCQMSAYHQLRRLFSRKDKIWV</sequence>
<dbReference type="GO" id="GO:0000978">
    <property type="term" value="F:RNA polymerase II cis-regulatory region sequence-specific DNA binding"/>
    <property type="evidence" value="ECO:0007669"/>
    <property type="project" value="TreeGrafter"/>
</dbReference>
<keyword evidence="1" id="KW-0479">Metal-binding</keyword>
<feature type="domain" description="C2H2-type" evidence="7">
    <location>
        <begin position="166"/>
        <end position="193"/>
    </location>
</feature>
<dbReference type="AlphaFoldDB" id="A0A1B0CNX7"/>
<dbReference type="PROSITE" id="PS00028">
    <property type="entry name" value="ZINC_FINGER_C2H2_1"/>
    <property type="match status" value="3"/>
</dbReference>
<protein>
    <submittedName>
        <fullName evidence="8">Putative c2h2-type zn-finger protein</fullName>
    </submittedName>
</protein>
<dbReference type="FunFam" id="3.30.160.60:FF:000303">
    <property type="entry name" value="Zinc finger protein 41"/>
    <property type="match status" value="1"/>
</dbReference>
<keyword evidence="4" id="KW-0862">Zinc</keyword>
<dbReference type="PANTHER" id="PTHR23235">
    <property type="entry name" value="KRUEPPEL-LIKE TRANSCRIPTION FACTOR"/>
    <property type="match status" value="1"/>
</dbReference>
<evidence type="ECO:0000256" key="4">
    <source>
        <dbReference type="ARBA" id="ARBA00022833"/>
    </source>
</evidence>
<evidence type="ECO:0000313" key="8">
    <source>
        <dbReference type="EMBL" id="MBC1169772.1"/>
    </source>
</evidence>
<feature type="domain" description="C2H2-type" evidence="7">
    <location>
        <begin position="194"/>
        <end position="221"/>
    </location>
</feature>
<keyword evidence="10" id="KW-1185">Reference proteome</keyword>
<feature type="compositionally biased region" description="Basic residues" evidence="6">
    <location>
        <begin position="125"/>
        <end position="142"/>
    </location>
</feature>
<dbReference type="EnsemblMetazoa" id="LLOJ006449-RA">
    <property type="protein sequence ID" value="LLOJ006449-PA"/>
    <property type="gene ID" value="LLOJ006449"/>
</dbReference>
<dbReference type="Gene3D" id="3.30.160.60">
    <property type="entry name" value="Classic Zinc Finger"/>
    <property type="match status" value="3"/>
</dbReference>
<evidence type="ECO:0000256" key="1">
    <source>
        <dbReference type="ARBA" id="ARBA00022723"/>
    </source>
</evidence>
<dbReference type="Pfam" id="PF00096">
    <property type="entry name" value="zf-C2H2"/>
    <property type="match status" value="2"/>
</dbReference>
<dbReference type="SMART" id="SM00355">
    <property type="entry name" value="ZnF_C2H2"/>
    <property type="match status" value="3"/>
</dbReference>
<dbReference type="PANTHER" id="PTHR23235:SF132">
    <property type="entry name" value="KRUEPPEL-LIKE FACTOR 9"/>
    <property type="match status" value="1"/>
</dbReference>
<dbReference type="EMBL" id="GITU01001069">
    <property type="protein sequence ID" value="MBC1169772.1"/>
    <property type="molecule type" value="Transcribed_RNA"/>
</dbReference>
<dbReference type="InterPro" id="IPR036236">
    <property type="entry name" value="Znf_C2H2_sf"/>
</dbReference>
<dbReference type="Proteomes" id="UP000092461">
    <property type="component" value="Unassembled WGS sequence"/>
</dbReference>
<reference evidence="8" key="2">
    <citation type="journal article" date="2020" name="BMC">
        <title>Leishmania infection induces a limited differential gene expression in the sand fly midgut.</title>
        <authorList>
            <person name="Coutinho-Abreu I.V."/>
            <person name="Serafim T.D."/>
            <person name="Meneses C."/>
            <person name="Kamhawi S."/>
            <person name="Oliveira F."/>
            <person name="Valenzuela J.G."/>
        </authorList>
    </citation>
    <scope>NUCLEOTIDE SEQUENCE</scope>
    <source>
        <strain evidence="8">Jacobina</strain>
        <tissue evidence="8">Midgut</tissue>
    </source>
</reference>
<reference evidence="10" key="1">
    <citation type="submission" date="2012-05" db="EMBL/GenBank/DDBJ databases">
        <title>Whole Genome Assembly of Lutzomyia longipalpis.</title>
        <authorList>
            <person name="Richards S."/>
            <person name="Qu C."/>
            <person name="Dillon R."/>
            <person name="Worley K."/>
            <person name="Scherer S."/>
            <person name="Batterton M."/>
            <person name="Taylor A."/>
            <person name="Hawes A."/>
            <person name="Hernandez B."/>
            <person name="Kovar C."/>
            <person name="Mandapat C."/>
            <person name="Pham C."/>
            <person name="Qu C."/>
            <person name="Jing C."/>
            <person name="Bess C."/>
            <person name="Bandaranaike D."/>
            <person name="Ngo D."/>
            <person name="Ongeri F."/>
            <person name="Arias F."/>
            <person name="Lara F."/>
            <person name="Weissenberger G."/>
            <person name="Kamau G."/>
            <person name="Han H."/>
            <person name="Shen H."/>
            <person name="Dinh H."/>
            <person name="Khalil I."/>
            <person name="Jones J."/>
            <person name="Shafer J."/>
            <person name="Jayaseelan J."/>
            <person name="Quiroz J."/>
            <person name="Blankenburg K."/>
            <person name="Nguyen L."/>
            <person name="Jackson L."/>
            <person name="Francisco L."/>
            <person name="Tang L.-Y."/>
            <person name="Pu L.-L."/>
            <person name="Perales L."/>
            <person name="Lorensuhewa L."/>
            <person name="Munidasa M."/>
            <person name="Coyle M."/>
            <person name="Taylor M."/>
            <person name="Puazo M."/>
            <person name="Firestine M."/>
            <person name="Scheel M."/>
            <person name="Javaid M."/>
            <person name="Wang M."/>
            <person name="Li M."/>
            <person name="Tabassum N."/>
            <person name="Saada N."/>
            <person name="Osuji N."/>
            <person name="Aqrawi P."/>
            <person name="Fu Q."/>
            <person name="Thornton R."/>
            <person name="Raj R."/>
            <person name="Goodspeed R."/>
            <person name="Mata R."/>
            <person name="Najjar R."/>
            <person name="Gubbala S."/>
            <person name="Lee S."/>
            <person name="Denson S."/>
            <person name="Patil S."/>
            <person name="Macmil S."/>
            <person name="Qi S."/>
            <person name="Matskevitch T."/>
            <person name="Palculict T."/>
            <person name="Mathew T."/>
            <person name="Vee V."/>
            <person name="Velamala V."/>
            <person name="Korchina V."/>
            <person name="Cai W."/>
            <person name="Liu W."/>
            <person name="Dai W."/>
            <person name="Zou X."/>
            <person name="Zhu Y."/>
            <person name="Zhang Y."/>
            <person name="Wu Y.-Q."/>
            <person name="Xin Y."/>
            <person name="Nazarath L."/>
            <person name="Kovar C."/>
            <person name="Han Y."/>
            <person name="Muzny D."/>
            <person name="Gibbs R."/>
        </authorList>
    </citation>
    <scope>NUCLEOTIDE SEQUENCE [LARGE SCALE GENOMIC DNA]</scope>
    <source>
        <strain evidence="10">Jacobina</strain>
    </source>
</reference>
<dbReference type="SUPFAM" id="SSF57667">
    <property type="entry name" value="beta-beta-alpha zinc fingers"/>
    <property type="match status" value="2"/>
</dbReference>
<dbReference type="EMBL" id="AJWK01021073">
    <property type="status" value="NOT_ANNOTATED_CDS"/>
    <property type="molecule type" value="Genomic_DNA"/>
</dbReference>
<evidence type="ECO:0000256" key="3">
    <source>
        <dbReference type="ARBA" id="ARBA00022771"/>
    </source>
</evidence>
<keyword evidence="2" id="KW-0677">Repeat</keyword>
<dbReference type="VEuPathDB" id="VectorBase:LLONM1_010526"/>
<reference evidence="9" key="3">
    <citation type="submission" date="2020-05" db="UniProtKB">
        <authorList>
            <consortium name="EnsemblMetazoa"/>
        </authorList>
    </citation>
    <scope>IDENTIFICATION</scope>
    <source>
        <strain evidence="9">Jacobina</strain>
    </source>
</reference>
<dbReference type="VEuPathDB" id="VectorBase:LLOJ006449"/>
<keyword evidence="3 5" id="KW-0863">Zinc-finger</keyword>
<organism evidence="9 10">
    <name type="scientific">Lutzomyia longipalpis</name>
    <name type="common">Sand fly</name>
    <dbReference type="NCBI Taxonomy" id="7200"/>
    <lineage>
        <taxon>Eukaryota</taxon>
        <taxon>Metazoa</taxon>
        <taxon>Ecdysozoa</taxon>
        <taxon>Arthropoda</taxon>
        <taxon>Hexapoda</taxon>
        <taxon>Insecta</taxon>
        <taxon>Pterygota</taxon>
        <taxon>Neoptera</taxon>
        <taxon>Endopterygota</taxon>
        <taxon>Diptera</taxon>
        <taxon>Nematocera</taxon>
        <taxon>Psychodoidea</taxon>
        <taxon>Psychodidae</taxon>
        <taxon>Lutzomyia</taxon>
        <taxon>Lutzomyia</taxon>
    </lineage>
</organism>
<proteinExistence type="predicted"/>
<accession>A0A1B0CNX7</accession>
<name>A0A1B0CNX7_LUTLO</name>
<evidence type="ECO:0000256" key="6">
    <source>
        <dbReference type="SAM" id="MobiDB-lite"/>
    </source>
</evidence>
<evidence type="ECO:0000256" key="5">
    <source>
        <dbReference type="PROSITE-ProRule" id="PRU00042"/>
    </source>
</evidence>
<dbReference type="GO" id="GO:0000981">
    <property type="term" value="F:DNA-binding transcription factor activity, RNA polymerase II-specific"/>
    <property type="evidence" value="ECO:0007669"/>
    <property type="project" value="TreeGrafter"/>
</dbReference>
<dbReference type="PROSITE" id="PS50157">
    <property type="entry name" value="ZINC_FINGER_C2H2_2"/>
    <property type="match status" value="3"/>
</dbReference>
<evidence type="ECO:0000259" key="7">
    <source>
        <dbReference type="PROSITE" id="PS50157"/>
    </source>
</evidence>
<dbReference type="InterPro" id="IPR013087">
    <property type="entry name" value="Znf_C2H2_type"/>
</dbReference>
<evidence type="ECO:0000313" key="9">
    <source>
        <dbReference type="EnsemblMetazoa" id="LLOJ006449-PA"/>
    </source>
</evidence>
<evidence type="ECO:0000256" key="2">
    <source>
        <dbReference type="ARBA" id="ARBA00022737"/>
    </source>
</evidence>
<feature type="domain" description="C2H2-type" evidence="7">
    <location>
        <begin position="222"/>
        <end position="249"/>
    </location>
</feature>
<dbReference type="GO" id="GO:0008270">
    <property type="term" value="F:zinc ion binding"/>
    <property type="evidence" value="ECO:0007669"/>
    <property type="project" value="UniProtKB-KW"/>
</dbReference>
<evidence type="ECO:0000313" key="10">
    <source>
        <dbReference type="Proteomes" id="UP000092461"/>
    </source>
</evidence>
<feature type="region of interest" description="Disordered" evidence="6">
    <location>
        <begin position="79"/>
        <end position="145"/>
    </location>
</feature>
<feature type="compositionally biased region" description="Low complexity" evidence="6">
    <location>
        <begin position="79"/>
        <end position="98"/>
    </location>
</feature>
<dbReference type="EMBL" id="AJWK01021074">
    <property type="status" value="NOT_ANNOTATED_CDS"/>
    <property type="molecule type" value="Genomic_DNA"/>
</dbReference>